<dbReference type="WBParaSite" id="PSU_v2.g16040.t1">
    <property type="protein sequence ID" value="PSU_v2.g16040.t1"/>
    <property type="gene ID" value="PSU_v2.g16040"/>
</dbReference>
<reference evidence="2" key="1">
    <citation type="submission" date="2022-11" db="UniProtKB">
        <authorList>
            <consortium name="WormBaseParasite"/>
        </authorList>
    </citation>
    <scope>IDENTIFICATION</scope>
</reference>
<dbReference type="AlphaFoldDB" id="A0A914Y9C5"/>
<dbReference type="Proteomes" id="UP000887577">
    <property type="component" value="Unplaced"/>
</dbReference>
<accession>A0A914Y9C5</accession>
<evidence type="ECO:0000313" key="2">
    <source>
        <dbReference type="WBParaSite" id="PSU_v2.g16040.t1"/>
    </source>
</evidence>
<proteinExistence type="predicted"/>
<sequence>MLMWQKIEKRKKKNQNCCVKRDITCENYKFYTGGWKHDKHAKIIVFENDNRNLIREYRRDSGSHYYCYGCKRATNIRNRGILKNQIFTVPFNHVCEPVNFDLFEKEQKEYEAKGPSHHHYPPPKTSEKQIRKARLRAYRERCRTRAMSCLPVWLTTTSEPPNKIARIVEE</sequence>
<keyword evidence="1" id="KW-1185">Reference proteome</keyword>
<protein>
    <submittedName>
        <fullName evidence="2">Site-specific DNA endonuclease</fullName>
    </submittedName>
</protein>
<name>A0A914Y9C5_9BILA</name>
<evidence type="ECO:0000313" key="1">
    <source>
        <dbReference type="Proteomes" id="UP000887577"/>
    </source>
</evidence>
<organism evidence="1 2">
    <name type="scientific">Panagrolaimus superbus</name>
    <dbReference type="NCBI Taxonomy" id="310955"/>
    <lineage>
        <taxon>Eukaryota</taxon>
        <taxon>Metazoa</taxon>
        <taxon>Ecdysozoa</taxon>
        <taxon>Nematoda</taxon>
        <taxon>Chromadorea</taxon>
        <taxon>Rhabditida</taxon>
        <taxon>Tylenchina</taxon>
        <taxon>Panagrolaimomorpha</taxon>
        <taxon>Panagrolaimoidea</taxon>
        <taxon>Panagrolaimidae</taxon>
        <taxon>Panagrolaimus</taxon>
    </lineage>
</organism>